<dbReference type="Proteomes" id="UP000193685">
    <property type="component" value="Unassembled WGS sequence"/>
</dbReference>
<evidence type="ECO:0000256" key="1">
    <source>
        <dbReference type="SAM" id="MobiDB-lite"/>
    </source>
</evidence>
<gene>
    <name evidence="2" type="ORF">BCR37DRAFT_376417</name>
</gene>
<organism evidence="2 3">
    <name type="scientific">Protomyces lactucae-debilis</name>
    <dbReference type="NCBI Taxonomy" id="2754530"/>
    <lineage>
        <taxon>Eukaryota</taxon>
        <taxon>Fungi</taxon>
        <taxon>Dikarya</taxon>
        <taxon>Ascomycota</taxon>
        <taxon>Taphrinomycotina</taxon>
        <taxon>Taphrinomycetes</taxon>
        <taxon>Taphrinales</taxon>
        <taxon>Protomycetaceae</taxon>
        <taxon>Protomyces</taxon>
    </lineage>
</organism>
<feature type="compositionally biased region" description="Polar residues" evidence="1">
    <location>
        <begin position="241"/>
        <end position="253"/>
    </location>
</feature>
<sequence length="304" mass="34236">MPQISINKQIFELSPEKKESYWAALWPRKVSSRCHVDDIQKKFLQARPDEEALAEAQSEEIGRPVWVTRFEEIVQVHKSVSPKEIELEMSKRCKCKRRLPINEHRYLPGYCIGTNWYIKSKEEHPPQDVATNIQQMCPWPPTMNTLDGNAGQSSGSGQIPSALGHHPQSSHQAAAAGSSHQLTYEEQMILFSRETTKFMSLFPNDQGVPEPMNHGSLGPQCPPYNPLDYYQAYSQCQSSSNAEESSGQGNPSQHYDHTADQQRVQAQNGQQCNEYLPDWSQYGQDDGDGNGDGNGKNNRPGPYV</sequence>
<dbReference type="GeneID" id="63785192"/>
<dbReference type="AlphaFoldDB" id="A0A1Y2FSV8"/>
<accession>A0A1Y2FSV8</accession>
<dbReference type="EMBL" id="MCFI01000002">
    <property type="protein sequence ID" value="ORY87058.1"/>
    <property type="molecule type" value="Genomic_DNA"/>
</dbReference>
<keyword evidence="3" id="KW-1185">Reference proteome</keyword>
<name>A0A1Y2FSV8_PROLT</name>
<proteinExistence type="predicted"/>
<protein>
    <submittedName>
        <fullName evidence="2">Uncharacterized protein</fullName>
    </submittedName>
</protein>
<evidence type="ECO:0000313" key="2">
    <source>
        <dbReference type="EMBL" id="ORY87058.1"/>
    </source>
</evidence>
<feature type="compositionally biased region" description="Polar residues" evidence="1">
    <location>
        <begin position="142"/>
        <end position="159"/>
    </location>
</feature>
<feature type="region of interest" description="Disordered" evidence="1">
    <location>
        <begin position="140"/>
        <end position="179"/>
    </location>
</feature>
<feature type="region of interest" description="Disordered" evidence="1">
    <location>
        <begin position="236"/>
        <end position="304"/>
    </location>
</feature>
<evidence type="ECO:0000313" key="3">
    <source>
        <dbReference type="Proteomes" id="UP000193685"/>
    </source>
</evidence>
<feature type="compositionally biased region" description="Low complexity" evidence="1">
    <location>
        <begin position="164"/>
        <end position="179"/>
    </location>
</feature>
<reference evidence="2 3" key="1">
    <citation type="submission" date="2016-07" db="EMBL/GenBank/DDBJ databases">
        <title>Pervasive Adenine N6-methylation of Active Genes in Fungi.</title>
        <authorList>
            <consortium name="DOE Joint Genome Institute"/>
            <person name="Mondo S.J."/>
            <person name="Dannebaum R.O."/>
            <person name="Kuo R.C."/>
            <person name="Labutti K."/>
            <person name="Haridas S."/>
            <person name="Kuo A."/>
            <person name="Salamov A."/>
            <person name="Ahrendt S.R."/>
            <person name="Lipzen A."/>
            <person name="Sullivan W."/>
            <person name="Andreopoulos W.B."/>
            <person name="Clum A."/>
            <person name="Lindquist E."/>
            <person name="Daum C."/>
            <person name="Ramamoorthy G.K."/>
            <person name="Gryganskyi A."/>
            <person name="Culley D."/>
            <person name="Magnuson J.K."/>
            <person name="James T.Y."/>
            <person name="O'Malley M.A."/>
            <person name="Stajich J.E."/>
            <person name="Spatafora J.W."/>
            <person name="Visel A."/>
            <person name="Grigoriev I.V."/>
        </authorList>
    </citation>
    <scope>NUCLEOTIDE SEQUENCE [LARGE SCALE GENOMIC DNA]</scope>
    <source>
        <strain evidence="2 3">12-1054</strain>
    </source>
</reference>
<dbReference type="RefSeq" id="XP_040727914.1">
    <property type="nucleotide sequence ID" value="XM_040868593.1"/>
</dbReference>
<feature type="compositionally biased region" description="Polar residues" evidence="1">
    <location>
        <begin position="261"/>
        <end position="273"/>
    </location>
</feature>
<comment type="caution">
    <text evidence="2">The sequence shown here is derived from an EMBL/GenBank/DDBJ whole genome shotgun (WGS) entry which is preliminary data.</text>
</comment>
<feature type="region of interest" description="Disordered" evidence="1">
    <location>
        <begin position="201"/>
        <end position="220"/>
    </location>
</feature>